<dbReference type="GO" id="GO:0000921">
    <property type="term" value="P:septin ring assembly"/>
    <property type="evidence" value="ECO:0007669"/>
    <property type="project" value="InterPro"/>
</dbReference>
<evidence type="ECO:0000256" key="8">
    <source>
        <dbReference type="SAM" id="Phobius"/>
    </source>
</evidence>
<protein>
    <submittedName>
        <fullName evidence="9">Septation ring formation regulator EzrA</fullName>
    </submittedName>
</protein>
<organism evidence="9 10">
    <name type="scientific">Candidatus Onthousia excrementipullorum</name>
    <dbReference type="NCBI Taxonomy" id="2840884"/>
    <lineage>
        <taxon>Bacteria</taxon>
        <taxon>Bacillati</taxon>
        <taxon>Bacillota</taxon>
        <taxon>Bacilli</taxon>
        <taxon>Candidatus Onthousia</taxon>
    </lineage>
</organism>
<dbReference type="GO" id="GO:0005886">
    <property type="term" value="C:plasma membrane"/>
    <property type="evidence" value="ECO:0007669"/>
    <property type="project" value="UniProtKB-SubCell"/>
</dbReference>
<dbReference type="AlphaFoldDB" id="A0A9D1DTT0"/>
<keyword evidence="5 8" id="KW-0472">Membrane</keyword>
<gene>
    <name evidence="9" type="ORF">IAB38_02365</name>
</gene>
<feature type="coiled-coil region" evidence="7">
    <location>
        <begin position="423"/>
        <end position="474"/>
    </location>
</feature>
<evidence type="ECO:0000256" key="2">
    <source>
        <dbReference type="ARBA" id="ARBA00022692"/>
    </source>
</evidence>
<evidence type="ECO:0000256" key="6">
    <source>
        <dbReference type="ARBA" id="ARBA00023210"/>
    </source>
</evidence>
<sequence>MGHTLLFIICVIIVVLILVITIITILKRRQKRYYQDIYDNLEREKNLIGSTPVLLELSKLEPIIKNEKMEEKYQKWEERFDTIKNVDIPKIDDMLIELDTLLDKKEYKTAKFRIAKCEMEVYKVREQADDLLDQIKEITLSEEKYRSIISKLKTKYRALNKEYNGHKNLYEEMAEAIELQLENIEKRFLEFEKAMDDNMYSDVVHIVKALDTMIEHMEIVVEEVPDLMLMCKQMIPKRIKEIEDTAKDMTEKGYPIEYLNLDYNLEESRKNVGTILDRIKVLNLEDCMFELKTILDYLDSIFVDFEKERLSRKVYEEGIRDFAKKLKKTDKVVSDIYDQLDDIKNMYDLNEEDVNIINEVNKDLTSIKDEYKNLVDRVKNKATPYSLVTKEVDELTLKLKQTESTLDVALKSLGNMYEDEQRAREQLGEIDKLLRECKEKMREFKLPIISDNYFVELNEANEAIEEVVKELSRKPIVIKTLNTRVDTARDLVLKLYNTTLNMINKAKLTEALIVYGNRYRSLHEDINNGLDRASSLFYKGNYDSALKLCVDTVKLVDDTIEGKIKAYESKI</sequence>
<evidence type="ECO:0000256" key="7">
    <source>
        <dbReference type="SAM" id="Coils"/>
    </source>
</evidence>
<evidence type="ECO:0000256" key="4">
    <source>
        <dbReference type="ARBA" id="ARBA00023054"/>
    </source>
</evidence>
<dbReference type="GO" id="GO:0000917">
    <property type="term" value="P:division septum assembly"/>
    <property type="evidence" value="ECO:0007669"/>
    <property type="project" value="UniProtKB-KW"/>
</dbReference>
<name>A0A9D1DTT0_9FIRM</name>
<evidence type="ECO:0000256" key="3">
    <source>
        <dbReference type="ARBA" id="ARBA00022989"/>
    </source>
</evidence>
<keyword evidence="2 8" id="KW-0812">Transmembrane</keyword>
<keyword evidence="3 8" id="KW-1133">Transmembrane helix</keyword>
<proteinExistence type="predicted"/>
<comment type="caution">
    <text evidence="9">The sequence shown here is derived from an EMBL/GenBank/DDBJ whole genome shotgun (WGS) entry which is preliminary data.</text>
</comment>
<keyword evidence="6" id="KW-0132">Cell division</keyword>
<evidence type="ECO:0000313" key="9">
    <source>
        <dbReference type="EMBL" id="HIR58871.1"/>
    </source>
</evidence>
<keyword evidence="4 7" id="KW-0175">Coiled coil</keyword>
<evidence type="ECO:0000256" key="1">
    <source>
        <dbReference type="ARBA" id="ARBA00004162"/>
    </source>
</evidence>
<dbReference type="EMBL" id="DVHC01000026">
    <property type="protein sequence ID" value="HIR58871.1"/>
    <property type="molecule type" value="Genomic_DNA"/>
</dbReference>
<reference evidence="9" key="1">
    <citation type="submission" date="2020-10" db="EMBL/GenBank/DDBJ databases">
        <authorList>
            <person name="Gilroy R."/>
        </authorList>
    </citation>
    <scope>NUCLEOTIDE SEQUENCE</scope>
    <source>
        <strain evidence="9">CHK184-20233</strain>
    </source>
</reference>
<dbReference type="GO" id="GO:0005940">
    <property type="term" value="C:septin ring"/>
    <property type="evidence" value="ECO:0007669"/>
    <property type="project" value="InterPro"/>
</dbReference>
<reference evidence="9" key="2">
    <citation type="journal article" date="2021" name="PeerJ">
        <title>Extensive microbial diversity within the chicken gut microbiome revealed by metagenomics and culture.</title>
        <authorList>
            <person name="Gilroy R."/>
            <person name="Ravi A."/>
            <person name="Getino M."/>
            <person name="Pursley I."/>
            <person name="Horton D.L."/>
            <person name="Alikhan N.F."/>
            <person name="Baker D."/>
            <person name="Gharbi K."/>
            <person name="Hall N."/>
            <person name="Watson M."/>
            <person name="Adriaenssens E.M."/>
            <person name="Foster-Nyarko E."/>
            <person name="Jarju S."/>
            <person name="Secka A."/>
            <person name="Antonio M."/>
            <person name="Oren A."/>
            <person name="Chaudhuri R.R."/>
            <person name="La Ragione R."/>
            <person name="Hildebrand F."/>
            <person name="Pallen M.J."/>
        </authorList>
    </citation>
    <scope>NUCLEOTIDE SEQUENCE</scope>
    <source>
        <strain evidence="9">CHK184-20233</strain>
    </source>
</reference>
<keyword evidence="6" id="KW-0717">Septation</keyword>
<dbReference type="InterPro" id="IPR010379">
    <property type="entry name" value="EzrA"/>
</dbReference>
<evidence type="ECO:0000313" key="10">
    <source>
        <dbReference type="Proteomes" id="UP000824232"/>
    </source>
</evidence>
<keyword evidence="6" id="KW-0131">Cell cycle</keyword>
<feature type="transmembrane region" description="Helical" evidence="8">
    <location>
        <begin position="6"/>
        <end position="26"/>
    </location>
</feature>
<dbReference type="Pfam" id="PF06160">
    <property type="entry name" value="EzrA"/>
    <property type="match status" value="1"/>
</dbReference>
<feature type="coiled-coil region" evidence="7">
    <location>
        <begin position="142"/>
        <end position="194"/>
    </location>
</feature>
<accession>A0A9D1DTT0</accession>
<comment type="subcellular location">
    <subcellularLocation>
        <location evidence="1">Cell membrane</location>
        <topology evidence="1">Single-pass membrane protein</topology>
    </subcellularLocation>
</comment>
<dbReference type="Proteomes" id="UP000824232">
    <property type="component" value="Unassembled WGS sequence"/>
</dbReference>
<evidence type="ECO:0000256" key="5">
    <source>
        <dbReference type="ARBA" id="ARBA00023136"/>
    </source>
</evidence>